<evidence type="ECO:0000313" key="1">
    <source>
        <dbReference type="EMBL" id="CAH1969624.1"/>
    </source>
</evidence>
<organism evidence="1 2">
    <name type="scientific">Acanthoscelides obtectus</name>
    <name type="common">Bean weevil</name>
    <name type="synonym">Bruchus obtectus</name>
    <dbReference type="NCBI Taxonomy" id="200917"/>
    <lineage>
        <taxon>Eukaryota</taxon>
        <taxon>Metazoa</taxon>
        <taxon>Ecdysozoa</taxon>
        <taxon>Arthropoda</taxon>
        <taxon>Hexapoda</taxon>
        <taxon>Insecta</taxon>
        <taxon>Pterygota</taxon>
        <taxon>Neoptera</taxon>
        <taxon>Endopterygota</taxon>
        <taxon>Coleoptera</taxon>
        <taxon>Polyphaga</taxon>
        <taxon>Cucujiformia</taxon>
        <taxon>Chrysomeloidea</taxon>
        <taxon>Chrysomelidae</taxon>
        <taxon>Bruchinae</taxon>
        <taxon>Bruchini</taxon>
        <taxon>Acanthoscelides</taxon>
    </lineage>
</organism>
<gene>
    <name evidence="1" type="ORF">ACAOBT_LOCUS8502</name>
</gene>
<comment type="caution">
    <text evidence="1">The sequence shown here is derived from an EMBL/GenBank/DDBJ whole genome shotgun (WGS) entry which is preliminary data.</text>
</comment>
<accession>A0A9P0K834</accession>
<dbReference type="Proteomes" id="UP001152888">
    <property type="component" value="Unassembled WGS sequence"/>
</dbReference>
<reference evidence="1" key="1">
    <citation type="submission" date="2022-03" db="EMBL/GenBank/DDBJ databases">
        <authorList>
            <person name="Sayadi A."/>
        </authorList>
    </citation>
    <scope>NUCLEOTIDE SEQUENCE</scope>
</reference>
<dbReference type="OrthoDB" id="6597368at2759"/>
<dbReference type="AlphaFoldDB" id="A0A9P0K834"/>
<name>A0A9P0K834_ACAOB</name>
<dbReference type="EMBL" id="CAKOFQ010006765">
    <property type="protein sequence ID" value="CAH1969624.1"/>
    <property type="molecule type" value="Genomic_DNA"/>
</dbReference>
<sequence length="163" mass="18978">MFFYFRGDRLIRIMNILESPHLHYLPHQGKQFYPDVLSKQYKRKGIKWTMLFFMLAHATLSSSYIPPTMTAISYSKGHPESTLPEKLPYYSWMPFEFNTSTTYLKALGYQAIPMFSYAYSIVGMDTLFMNIMNCIALNLDIIQGAFLTVVDRASMAVRFSFDK</sequence>
<proteinExistence type="predicted"/>
<protein>
    <submittedName>
        <fullName evidence="1">Uncharacterized protein</fullName>
    </submittedName>
</protein>
<evidence type="ECO:0000313" key="2">
    <source>
        <dbReference type="Proteomes" id="UP001152888"/>
    </source>
</evidence>
<keyword evidence="2" id="KW-1185">Reference proteome</keyword>